<accession>C8NDL7</accession>
<dbReference type="InterPro" id="IPR019874">
    <property type="entry name" value="RF_methyltr_PrmC"/>
</dbReference>
<dbReference type="HOGENOM" id="CLU_018398_3_2_9"/>
<dbReference type="AlphaFoldDB" id="C8NDL7"/>
<dbReference type="EC" id="2.1.1.297" evidence="1"/>
<gene>
    <name evidence="7" type="primary">prmC</name>
    <name evidence="7" type="ORF">HMPREF0444_0012</name>
</gene>
<evidence type="ECO:0000256" key="4">
    <source>
        <dbReference type="ARBA" id="ARBA00022691"/>
    </source>
</evidence>
<dbReference type="GO" id="GO:0032259">
    <property type="term" value="P:methylation"/>
    <property type="evidence" value="ECO:0007669"/>
    <property type="project" value="UniProtKB-KW"/>
</dbReference>
<organism evidence="7 8">
    <name type="scientific">Granulicatella adiacens ATCC 49175</name>
    <dbReference type="NCBI Taxonomy" id="638301"/>
    <lineage>
        <taxon>Bacteria</taxon>
        <taxon>Bacillati</taxon>
        <taxon>Bacillota</taxon>
        <taxon>Bacilli</taxon>
        <taxon>Lactobacillales</taxon>
        <taxon>Carnobacteriaceae</taxon>
        <taxon>Granulicatella</taxon>
    </lineage>
</organism>
<dbReference type="PROSITE" id="PS00092">
    <property type="entry name" value="N6_MTASE"/>
    <property type="match status" value="1"/>
</dbReference>
<sequence>METTNPTNQEVLIRASCFLEEKQPNIGRKECQHLVRELMLFKNHWTLSQFLLNLRQEAKVTFEDLEPELLRLSKFEPLQQITGVAEFLGEEFIVTKDTLIPRPETEELVLKVQSFLEQCPVGNVLEIGVGTGCIILSLERLVGRHHYKGCDISEEALIVAQKNRDKFNLQTELFYSDVYSNVPREQFECIISNPPYIAFSEEALMDESVRLYEPIQALFAENEGLAIYEKIANRLEEFLTDSGHAFFEIGFNQGASVQRIFSEACPNRKVSIQKDIAGLDRMIIVSGKEA</sequence>
<evidence type="ECO:0000313" key="8">
    <source>
        <dbReference type="Proteomes" id="UP000005926"/>
    </source>
</evidence>
<dbReference type="PANTHER" id="PTHR18895:SF74">
    <property type="entry name" value="MTRF1L RELEASE FACTOR GLUTAMINE METHYLTRANSFERASE"/>
    <property type="match status" value="1"/>
</dbReference>
<evidence type="ECO:0000256" key="1">
    <source>
        <dbReference type="ARBA" id="ARBA00012771"/>
    </source>
</evidence>
<dbReference type="Gene3D" id="3.40.50.150">
    <property type="entry name" value="Vaccinia Virus protein VP39"/>
    <property type="match status" value="1"/>
</dbReference>
<name>C8NDL7_9LACT</name>
<dbReference type="STRING" id="638301.HMPREF0444_0012"/>
<dbReference type="GeneID" id="78411717"/>
<comment type="caution">
    <text evidence="7">The sequence shown here is derived from an EMBL/GenBank/DDBJ whole genome shotgun (WGS) entry which is preliminary data.</text>
</comment>
<dbReference type="eggNOG" id="COG2890">
    <property type="taxonomic scope" value="Bacteria"/>
</dbReference>
<keyword evidence="4" id="KW-0949">S-adenosyl-L-methionine</keyword>
<dbReference type="InterPro" id="IPR007848">
    <property type="entry name" value="Small_mtfrase_dom"/>
</dbReference>
<dbReference type="NCBIfam" id="TIGR03534">
    <property type="entry name" value="RF_mod_PrmC"/>
    <property type="match status" value="1"/>
</dbReference>
<dbReference type="Proteomes" id="UP000005926">
    <property type="component" value="Unassembled WGS sequence"/>
</dbReference>
<dbReference type="InterPro" id="IPR004556">
    <property type="entry name" value="HemK-like"/>
</dbReference>
<dbReference type="RefSeq" id="WP_005604872.1">
    <property type="nucleotide sequence ID" value="NZ_CP102283.1"/>
</dbReference>
<dbReference type="InterPro" id="IPR029063">
    <property type="entry name" value="SAM-dependent_MTases_sf"/>
</dbReference>
<dbReference type="Pfam" id="PF05175">
    <property type="entry name" value="MTS"/>
    <property type="match status" value="1"/>
</dbReference>
<dbReference type="NCBIfam" id="TIGR00536">
    <property type="entry name" value="hemK_fam"/>
    <property type="match status" value="1"/>
</dbReference>
<feature type="domain" description="Methyltransferase small" evidence="6">
    <location>
        <begin position="117"/>
        <end position="198"/>
    </location>
</feature>
<dbReference type="GO" id="GO:0102559">
    <property type="term" value="F:peptide chain release factor N(5)-glutamine methyltransferase activity"/>
    <property type="evidence" value="ECO:0007669"/>
    <property type="project" value="UniProtKB-EC"/>
</dbReference>
<dbReference type="PANTHER" id="PTHR18895">
    <property type="entry name" value="HEMK METHYLTRANSFERASE"/>
    <property type="match status" value="1"/>
</dbReference>
<dbReference type="InterPro" id="IPR050320">
    <property type="entry name" value="N5-glutamine_MTase"/>
</dbReference>
<keyword evidence="3 7" id="KW-0808">Transferase</keyword>
<dbReference type="CDD" id="cd02440">
    <property type="entry name" value="AdoMet_MTases"/>
    <property type="match status" value="1"/>
</dbReference>
<reference evidence="7 8" key="1">
    <citation type="submission" date="2009-08" db="EMBL/GenBank/DDBJ databases">
        <authorList>
            <person name="Muzny D."/>
            <person name="Qin X."/>
            <person name="Deng J."/>
            <person name="Jiang H."/>
            <person name="Liu Y."/>
            <person name="Qu J."/>
            <person name="Song X.-Z."/>
            <person name="Zhang L."/>
            <person name="Thornton R."/>
            <person name="Coyle M."/>
            <person name="Francisco L."/>
            <person name="Jackson L."/>
            <person name="Javaid M."/>
            <person name="Korchina V."/>
            <person name="Kovar C."/>
            <person name="Mata R."/>
            <person name="Mathew T."/>
            <person name="Ngo R."/>
            <person name="Nguyen L."/>
            <person name="Nguyen N."/>
            <person name="Okwuonu G."/>
            <person name="Ongeri F."/>
            <person name="Pham C."/>
            <person name="Simmons D."/>
            <person name="Wilczek-Boney K."/>
            <person name="Hale W."/>
            <person name="Jakkamsetti A."/>
            <person name="Pham P."/>
            <person name="Ruth R."/>
            <person name="San Lucas F."/>
            <person name="Warren J."/>
            <person name="Zhang J."/>
            <person name="Zhao Z."/>
            <person name="Zhou C."/>
            <person name="Zhu D."/>
            <person name="Lee S."/>
            <person name="Bess C."/>
            <person name="Blankenburg K."/>
            <person name="Forbes L."/>
            <person name="Fu Q."/>
            <person name="Gubbala S."/>
            <person name="Hirani K."/>
            <person name="Jayaseelan J.C."/>
            <person name="Lara F."/>
            <person name="Munidasa M."/>
            <person name="Palculict T."/>
            <person name="Patil S."/>
            <person name="Pu L.-L."/>
            <person name="Saada N."/>
            <person name="Tang L."/>
            <person name="Weissenberger G."/>
            <person name="Zhu Y."/>
            <person name="Hemphill L."/>
            <person name="Shang Y."/>
            <person name="Youmans B."/>
            <person name="Ayvaz T."/>
            <person name="Ross M."/>
            <person name="Santibanez J."/>
            <person name="Aqrawi P."/>
            <person name="Gross S."/>
            <person name="Joshi V."/>
            <person name="Fowler G."/>
            <person name="Nazareth L."/>
            <person name="Reid J."/>
            <person name="Worley K."/>
            <person name="Petrosino J."/>
            <person name="Highlander S."/>
            <person name="Gibbs R."/>
        </authorList>
    </citation>
    <scope>NUCLEOTIDE SEQUENCE [LARGE SCALE GENOMIC DNA]</scope>
    <source>
        <strain evidence="7 8">ATCC 49175</strain>
    </source>
</reference>
<evidence type="ECO:0000256" key="3">
    <source>
        <dbReference type="ARBA" id="ARBA00022679"/>
    </source>
</evidence>
<dbReference type="EMBL" id="ACKZ01000003">
    <property type="protein sequence ID" value="EEW38240.1"/>
    <property type="molecule type" value="Genomic_DNA"/>
</dbReference>
<evidence type="ECO:0000313" key="7">
    <source>
        <dbReference type="EMBL" id="EEW38240.1"/>
    </source>
</evidence>
<protein>
    <recommendedName>
        <fullName evidence="1">peptide chain release factor N(5)-glutamine methyltransferase</fullName>
        <ecNumber evidence="1">2.1.1.297</ecNumber>
    </recommendedName>
</protein>
<dbReference type="GO" id="GO:0003676">
    <property type="term" value="F:nucleic acid binding"/>
    <property type="evidence" value="ECO:0007669"/>
    <property type="project" value="InterPro"/>
</dbReference>
<dbReference type="SUPFAM" id="SSF53335">
    <property type="entry name" value="S-adenosyl-L-methionine-dependent methyltransferases"/>
    <property type="match status" value="1"/>
</dbReference>
<keyword evidence="8" id="KW-1185">Reference proteome</keyword>
<proteinExistence type="predicted"/>
<evidence type="ECO:0000256" key="5">
    <source>
        <dbReference type="ARBA" id="ARBA00048391"/>
    </source>
</evidence>
<dbReference type="InterPro" id="IPR002052">
    <property type="entry name" value="DNA_methylase_N6_adenine_CS"/>
</dbReference>
<comment type="catalytic activity">
    <reaction evidence="5">
        <text>L-glutaminyl-[peptide chain release factor] + S-adenosyl-L-methionine = N(5)-methyl-L-glutaminyl-[peptide chain release factor] + S-adenosyl-L-homocysteine + H(+)</text>
        <dbReference type="Rhea" id="RHEA:42896"/>
        <dbReference type="Rhea" id="RHEA-COMP:10271"/>
        <dbReference type="Rhea" id="RHEA-COMP:10272"/>
        <dbReference type="ChEBI" id="CHEBI:15378"/>
        <dbReference type="ChEBI" id="CHEBI:30011"/>
        <dbReference type="ChEBI" id="CHEBI:57856"/>
        <dbReference type="ChEBI" id="CHEBI:59789"/>
        <dbReference type="ChEBI" id="CHEBI:61891"/>
        <dbReference type="EC" id="2.1.1.297"/>
    </reaction>
</comment>
<evidence type="ECO:0000259" key="6">
    <source>
        <dbReference type="Pfam" id="PF05175"/>
    </source>
</evidence>
<keyword evidence="2 7" id="KW-0489">Methyltransferase</keyword>
<evidence type="ECO:0000256" key="2">
    <source>
        <dbReference type="ARBA" id="ARBA00022603"/>
    </source>
</evidence>